<accession>A0A6L9LDU1</accession>
<dbReference type="RefSeq" id="WP_163954722.1">
    <property type="nucleotide sequence ID" value="NZ_JAAFZH010000018.1"/>
</dbReference>
<dbReference type="Pfam" id="PF09917">
    <property type="entry name" value="DUF2147"/>
    <property type="match status" value="1"/>
</dbReference>
<gene>
    <name evidence="3" type="ORF">GK108_27135</name>
</gene>
<dbReference type="EMBL" id="JAAFZH010000018">
    <property type="protein sequence ID" value="NDU98590.1"/>
    <property type="molecule type" value="Genomic_DNA"/>
</dbReference>
<evidence type="ECO:0000256" key="1">
    <source>
        <dbReference type="SAM" id="SignalP"/>
    </source>
</evidence>
<organism evidence="3 4">
    <name type="scientific">Spirosoma terrae</name>
    <dbReference type="NCBI Taxonomy" id="1968276"/>
    <lineage>
        <taxon>Bacteria</taxon>
        <taxon>Pseudomonadati</taxon>
        <taxon>Bacteroidota</taxon>
        <taxon>Cytophagia</taxon>
        <taxon>Cytophagales</taxon>
        <taxon>Cytophagaceae</taxon>
        <taxon>Spirosoma</taxon>
    </lineage>
</organism>
<feature type="chain" id="PRO_5027078873" evidence="1">
    <location>
        <begin position="20"/>
        <end position="147"/>
    </location>
</feature>
<sequence>MKKLLFISAIVLLSAASFAQQPADQIIGIWETTDSEVKLKFNIYKSGESYFGKLLYASTMYETDGKTPKKDIKNPDKSLRSRSRLNIVNINNLIYNDGDYSGGTLYNPDSGDTYRLKAKMISKNNVEFRGYVGISLLGKTMKLKRVQ</sequence>
<dbReference type="Proteomes" id="UP000474175">
    <property type="component" value="Unassembled WGS sequence"/>
</dbReference>
<name>A0A6L9LDU1_9BACT</name>
<dbReference type="AlphaFoldDB" id="A0A6L9LDU1"/>
<keyword evidence="4" id="KW-1185">Reference proteome</keyword>
<dbReference type="InterPro" id="IPR019223">
    <property type="entry name" value="DUF2147"/>
</dbReference>
<keyword evidence="1" id="KW-0732">Signal</keyword>
<evidence type="ECO:0000313" key="4">
    <source>
        <dbReference type="Proteomes" id="UP000474175"/>
    </source>
</evidence>
<evidence type="ECO:0000313" key="3">
    <source>
        <dbReference type="EMBL" id="NDU98590.1"/>
    </source>
</evidence>
<feature type="signal peptide" evidence="1">
    <location>
        <begin position="1"/>
        <end position="19"/>
    </location>
</feature>
<comment type="caution">
    <text evidence="3">The sequence shown here is derived from an EMBL/GenBank/DDBJ whole genome shotgun (WGS) entry which is preliminary data.</text>
</comment>
<protein>
    <submittedName>
        <fullName evidence="3">DUF2147 domain-containing protein</fullName>
    </submittedName>
</protein>
<reference evidence="3 4" key="1">
    <citation type="submission" date="2020-02" db="EMBL/GenBank/DDBJ databases">
        <title>Draft genome sequence of two Spirosoma agri KCTC 52727 and Spirosoma terrae KCTC 52035.</title>
        <authorList>
            <person name="Rojas J."/>
            <person name="Ambika Manirajan B."/>
            <person name="Suarez C."/>
            <person name="Ratering S."/>
            <person name="Schnell S."/>
        </authorList>
    </citation>
    <scope>NUCLEOTIDE SEQUENCE [LARGE SCALE GENOMIC DNA]</scope>
    <source>
        <strain evidence="3 4">KCTC 52035</strain>
    </source>
</reference>
<dbReference type="Gene3D" id="2.40.128.520">
    <property type="match status" value="1"/>
</dbReference>
<proteinExistence type="predicted"/>
<feature type="domain" description="DUF2147" evidence="2">
    <location>
        <begin position="28"/>
        <end position="145"/>
    </location>
</feature>
<dbReference type="PANTHER" id="PTHR36919">
    <property type="entry name" value="BLR1215 PROTEIN"/>
    <property type="match status" value="1"/>
</dbReference>
<evidence type="ECO:0000259" key="2">
    <source>
        <dbReference type="Pfam" id="PF09917"/>
    </source>
</evidence>
<dbReference type="PANTHER" id="PTHR36919:SF2">
    <property type="entry name" value="BLL6627 PROTEIN"/>
    <property type="match status" value="1"/>
</dbReference>